<dbReference type="PANTHER" id="PTHR45669">
    <property type="entry name" value="GLUTAREDOXIN DOMAIN-CONTAINING CYSTEINE-RICH PROTEIN CG12206-RELATED"/>
    <property type="match status" value="1"/>
</dbReference>
<evidence type="ECO:0000313" key="1">
    <source>
        <dbReference type="EMBL" id="KAF9689218.1"/>
    </source>
</evidence>
<gene>
    <name evidence="1" type="ORF">SADUNF_Sadunf01G0068700</name>
</gene>
<comment type="caution">
    <text evidence="1">The sequence shown here is derived from an EMBL/GenBank/DDBJ whole genome shotgun (WGS) entry which is preliminary data.</text>
</comment>
<sequence>MSEESRQCCFIQKPRSVPCDIRPLIGLFKHTSNELIQGKAIEYASFAVFNISSIQEPWLVADTSVQEKPSNVLVPILQKLDHFETDATHSWDEPYTAPTQVAKTSQEKKQQPRKSVSIHTLEELEAKLAPKPLKELEKKTEPIRTRLRKVEAVSKPESQVGTETMIESAAGGVVRSVKENIFIVRDTLEREKGGKPVKRDLTGEVVGVPRVFIKGGRCIGGGDEFVELNESGRHGRILVWALVDRDEGRHACEGCGDARFEPCLGCGGSCKFKQATNCMWRHTMHCLLGQFSAIQLVG</sequence>
<organism evidence="1 2">
    <name type="scientific">Salix dunnii</name>
    <dbReference type="NCBI Taxonomy" id="1413687"/>
    <lineage>
        <taxon>Eukaryota</taxon>
        <taxon>Viridiplantae</taxon>
        <taxon>Streptophyta</taxon>
        <taxon>Embryophyta</taxon>
        <taxon>Tracheophyta</taxon>
        <taxon>Spermatophyta</taxon>
        <taxon>Magnoliopsida</taxon>
        <taxon>eudicotyledons</taxon>
        <taxon>Gunneridae</taxon>
        <taxon>Pentapetalae</taxon>
        <taxon>rosids</taxon>
        <taxon>fabids</taxon>
        <taxon>Malpighiales</taxon>
        <taxon>Salicaceae</taxon>
        <taxon>Saliceae</taxon>
        <taxon>Salix</taxon>
    </lineage>
</organism>
<proteinExistence type="predicted"/>
<dbReference type="AlphaFoldDB" id="A0A835NAW6"/>
<reference evidence="1 2" key="1">
    <citation type="submission" date="2020-10" db="EMBL/GenBank/DDBJ databases">
        <title>Plant Genome Project.</title>
        <authorList>
            <person name="Zhang R.-G."/>
        </authorList>
    </citation>
    <scope>NUCLEOTIDE SEQUENCE [LARGE SCALE GENOMIC DNA]</scope>
    <source>
        <strain evidence="1">FAFU-HL-1</strain>
        <tissue evidence="1">Leaf</tissue>
    </source>
</reference>
<dbReference type="PANTHER" id="PTHR45669:SF7">
    <property type="entry name" value="F1N19.7"/>
    <property type="match status" value="1"/>
</dbReference>
<dbReference type="OrthoDB" id="423313at2759"/>
<accession>A0A835NAW6</accession>
<dbReference type="EMBL" id="JADGMS010000001">
    <property type="protein sequence ID" value="KAF9689218.1"/>
    <property type="molecule type" value="Genomic_DNA"/>
</dbReference>
<evidence type="ECO:0000313" key="2">
    <source>
        <dbReference type="Proteomes" id="UP000657918"/>
    </source>
</evidence>
<dbReference type="Proteomes" id="UP000657918">
    <property type="component" value="Unassembled WGS sequence"/>
</dbReference>
<name>A0A835NAW6_9ROSI</name>
<keyword evidence="2" id="KW-1185">Reference proteome</keyword>
<protein>
    <submittedName>
        <fullName evidence="1">Uncharacterized protein</fullName>
    </submittedName>
</protein>